<name>A0A7S2HPJ1_9STRA</name>
<feature type="compositionally biased region" description="Basic and acidic residues" evidence="6">
    <location>
        <begin position="435"/>
        <end position="444"/>
    </location>
</feature>
<feature type="region of interest" description="Disordered" evidence="6">
    <location>
        <begin position="1"/>
        <end position="21"/>
    </location>
</feature>
<comment type="similarity">
    <text evidence="5">Belongs to the OXA1/ALB3/YidC family.</text>
</comment>
<evidence type="ECO:0000313" key="9">
    <source>
        <dbReference type="EMBL" id="CAD9496914.1"/>
    </source>
</evidence>
<accession>A0A7S2HPJ1</accession>
<dbReference type="Pfam" id="PF02096">
    <property type="entry name" value="60KD_IMP"/>
    <property type="match status" value="1"/>
</dbReference>
<organism evidence="9">
    <name type="scientific">Helicotheca tamesis</name>
    <dbReference type="NCBI Taxonomy" id="374047"/>
    <lineage>
        <taxon>Eukaryota</taxon>
        <taxon>Sar</taxon>
        <taxon>Stramenopiles</taxon>
        <taxon>Ochrophyta</taxon>
        <taxon>Bacillariophyta</taxon>
        <taxon>Mediophyceae</taxon>
        <taxon>Lithodesmiophycidae</taxon>
        <taxon>Lithodesmiales</taxon>
        <taxon>Lithodesmiaceae</taxon>
        <taxon>Helicotheca</taxon>
    </lineage>
</organism>
<feature type="transmembrane region" description="Helical" evidence="7">
    <location>
        <begin position="340"/>
        <end position="359"/>
    </location>
</feature>
<keyword evidence="3 7" id="KW-1133">Transmembrane helix</keyword>
<dbReference type="InterPro" id="IPR001708">
    <property type="entry name" value="YidC/ALB3/OXA1/COX18"/>
</dbReference>
<dbReference type="GO" id="GO:0032977">
    <property type="term" value="F:membrane insertase activity"/>
    <property type="evidence" value="ECO:0007669"/>
    <property type="project" value="InterPro"/>
</dbReference>
<protein>
    <recommendedName>
        <fullName evidence="8">Membrane insertase YidC/Oxa/ALB C-terminal domain-containing protein</fullName>
    </recommendedName>
</protein>
<evidence type="ECO:0000256" key="1">
    <source>
        <dbReference type="ARBA" id="ARBA00004141"/>
    </source>
</evidence>
<feature type="region of interest" description="Disordered" evidence="6">
    <location>
        <begin position="431"/>
        <end position="512"/>
    </location>
</feature>
<evidence type="ECO:0000256" key="6">
    <source>
        <dbReference type="SAM" id="MobiDB-lite"/>
    </source>
</evidence>
<evidence type="ECO:0000259" key="8">
    <source>
        <dbReference type="Pfam" id="PF02096"/>
    </source>
</evidence>
<gene>
    <name evidence="9" type="ORF">HTAM1171_LOCUS6845</name>
</gene>
<keyword evidence="2 5" id="KW-0812">Transmembrane</keyword>
<dbReference type="InterPro" id="IPR028055">
    <property type="entry name" value="YidC/Oxa/ALB_C"/>
</dbReference>
<comment type="subcellular location">
    <subcellularLocation>
        <location evidence="1 5">Membrane</location>
        <topology evidence="1 5">Multi-pass membrane protein</topology>
    </subcellularLocation>
</comment>
<evidence type="ECO:0000256" key="2">
    <source>
        <dbReference type="ARBA" id="ARBA00022692"/>
    </source>
</evidence>
<feature type="compositionally biased region" description="Low complexity" evidence="6">
    <location>
        <begin position="1"/>
        <end position="18"/>
    </location>
</feature>
<dbReference type="PANTHER" id="PTHR12428">
    <property type="entry name" value="OXA1"/>
    <property type="match status" value="1"/>
</dbReference>
<feature type="transmembrane region" description="Helical" evidence="7">
    <location>
        <begin position="293"/>
        <end position="312"/>
    </location>
</feature>
<reference evidence="9" key="1">
    <citation type="submission" date="2021-01" db="EMBL/GenBank/DDBJ databases">
        <authorList>
            <person name="Corre E."/>
            <person name="Pelletier E."/>
            <person name="Niang G."/>
            <person name="Scheremetjew M."/>
            <person name="Finn R."/>
            <person name="Kale V."/>
            <person name="Holt S."/>
            <person name="Cochrane G."/>
            <person name="Meng A."/>
            <person name="Brown T."/>
            <person name="Cohen L."/>
        </authorList>
    </citation>
    <scope>NUCLEOTIDE SEQUENCE</scope>
    <source>
        <strain evidence="9">CCMP826</strain>
    </source>
</reference>
<dbReference type="AlphaFoldDB" id="A0A7S2HPJ1"/>
<sequence length="512" mass="56795">MMSLLLRSPSSSSSSSSRQLFTHPIPHSSQWIASSRRFCQQRFLPSATAAAPCSYNTPLGDADRILAERKRRYNIKAQRNGPHFCRQLHINTQPLVFSSMCLESRAHVAFTTGGNRRHLSNFSDPPTKHLPDNASSCIEKELPSPSTSNHILATSPKEDDSKLLDEMIDATVSMDLTSSPIVSSDAVTTAAAASTSAISELSWYNPGLHVMNLVHFIHDVTGFSYAGSIAFATVGIRLLMIPLAIKSRENANASDCIQSELDQFQKKNKGKFASLTQSDILALRRKYKFSQTFSFALPVASLTSFVTMWYGLRWFGYYYPQEMLDGGVLWFTDLSKPDPIRYLPILSGLTFIIMGEFGADHLGRPTAEETSVKKVWFWRAVRVSFACLVVNVPAAVFCHWVPNNLMSIGQTYLLAQPGVLNYLGIVPPLASSSDQHGKTNEGGKPDMVMYQNTASGTAKEEQDETKSEVDSSSTLDGDDPRVLDRIKKKVKSKGSVKNKKQIKRQTKHKNKR</sequence>
<dbReference type="GO" id="GO:0005743">
    <property type="term" value="C:mitochondrial inner membrane"/>
    <property type="evidence" value="ECO:0007669"/>
    <property type="project" value="TreeGrafter"/>
</dbReference>
<evidence type="ECO:0000256" key="4">
    <source>
        <dbReference type="ARBA" id="ARBA00023136"/>
    </source>
</evidence>
<dbReference type="PANTHER" id="PTHR12428:SF65">
    <property type="entry name" value="CYTOCHROME C OXIDASE ASSEMBLY PROTEIN COX18, MITOCHONDRIAL"/>
    <property type="match status" value="1"/>
</dbReference>
<feature type="compositionally biased region" description="Basic residues" evidence="6">
    <location>
        <begin position="486"/>
        <end position="512"/>
    </location>
</feature>
<evidence type="ECO:0000256" key="3">
    <source>
        <dbReference type="ARBA" id="ARBA00022989"/>
    </source>
</evidence>
<evidence type="ECO:0000256" key="7">
    <source>
        <dbReference type="SAM" id="Phobius"/>
    </source>
</evidence>
<keyword evidence="4 7" id="KW-0472">Membrane</keyword>
<feature type="transmembrane region" description="Helical" evidence="7">
    <location>
        <begin position="222"/>
        <end position="240"/>
    </location>
</feature>
<dbReference type="EMBL" id="HBGV01011110">
    <property type="protein sequence ID" value="CAD9496914.1"/>
    <property type="molecule type" value="Transcribed_RNA"/>
</dbReference>
<proteinExistence type="inferred from homology"/>
<feature type="domain" description="Membrane insertase YidC/Oxa/ALB C-terminal" evidence="8">
    <location>
        <begin position="226"/>
        <end position="414"/>
    </location>
</feature>
<dbReference type="CDD" id="cd20069">
    <property type="entry name" value="5TM_Oxa1-like"/>
    <property type="match status" value="1"/>
</dbReference>
<feature type="transmembrane region" description="Helical" evidence="7">
    <location>
        <begin position="380"/>
        <end position="402"/>
    </location>
</feature>
<feature type="compositionally biased region" description="Basic and acidic residues" evidence="6">
    <location>
        <begin position="458"/>
        <end position="469"/>
    </location>
</feature>
<evidence type="ECO:0000256" key="5">
    <source>
        <dbReference type="RuleBase" id="RU003945"/>
    </source>
</evidence>
<dbReference type="GO" id="GO:0032979">
    <property type="term" value="P:protein insertion into mitochondrial inner membrane from matrix"/>
    <property type="evidence" value="ECO:0007669"/>
    <property type="project" value="TreeGrafter"/>
</dbReference>